<proteinExistence type="predicted"/>
<dbReference type="Proteomes" id="UP001221411">
    <property type="component" value="Unassembled WGS sequence"/>
</dbReference>
<feature type="region of interest" description="Disordered" evidence="1">
    <location>
        <begin position="141"/>
        <end position="193"/>
    </location>
</feature>
<accession>A0ABT5F4C2</accession>
<dbReference type="EMBL" id="JAQNDO010000001">
    <property type="protein sequence ID" value="MDC0748950.1"/>
    <property type="molecule type" value="Genomic_DNA"/>
</dbReference>
<comment type="caution">
    <text evidence="2">The sequence shown here is derived from an EMBL/GenBank/DDBJ whole genome shotgun (WGS) entry which is preliminary data.</text>
</comment>
<evidence type="ECO:0000313" key="2">
    <source>
        <dbReference type="EMBL" id="MDC0748950.1"/>
    </source>
</evidence>
<sequence length="193" mass="20935">MTITPAPDPPKRIETVVLTLEGAHVTSLVATGKNDLLVGGRFFRQARIGDHTVHGDPADELGHVFLARVVDGQVQWARVFPAMSVALARSSDGIPWAVLTYERPIVLGPHRYVPRGRATEDYDWKGPLDLLLWRVDATGASAQNESGPRSVGCSPKRIFTRKPLPGPSDGPSGRPLSRVQSRAERGSFRSALA</sequence>
<evidence type="ECO:0000313" key="3">
    <source>
        <dbReference type="Proteomes" id="UP001221411"/>
    </source>
</evidence>
<organism evidence="2 3">
    <name type="scientific">Polyangium mundeleinium</name>
    <dbReference type="NCBI Taxonomy" id="2995306"/>
    <lineage>
        <taxon>Bacteria</taxon>
        <taxon>Pseudomonadati</taxon>
        <taxon>Myxococcota</taxon>
        <taxon>Polyangia</taxon>
        <taxon>Polyangiales</taxon>
        <taxon>Polyangiaceae</taxon>
        <taxon>Polyangium</taxon>
    </lineage>
</organism>
<keyword evidence="3" id="KW-1185">Reference proteome</keyword>
<name>A0ABT5F4C2_9BACT</name>
<dbReference type="RefSeq" id="WP_271928267.1">
    <property type="nucleotide sequence ID" value="NZ_JAQNDO010000001.1"/>
</dbReference>
<reference evidence="2 3" key="1">
    <citation type="submission" date="2022-11" db="EMBL/GenBank/DDBJ databases">
        <title>Minimal conservation of predation-associated metabolite biosynthetic gene clusters underscores biosynthetic potential of Myxococcota including descriptions for ten novel species: Archangium lansinium sp. nov., Myxococcus landrumus sp. nov., Nannocystis bai.</title>
        <authorList>
            <person name="Ahearne A."/>
            <person name="Stevens C."/>
            <person name="Dowd S."/>
        </authorList>
    </citation>
    <scope>NUCLEOTIDE SEQUENCE [LARGE SCALE GENOMIC DNA]</scope>
    <source>
        <strain evidence="2 3">RJM3</strain>
    </source>
</reference>
<gene>
    <name evidence="2" type="ORF">POL67_46915</name>
</gene>
<evidence type="ECO:0000256" key="1">
    <source>
        <dbReference type="SAM" id="MobiDB-lite"/>
    </source>
</evidence>
<protein>
    <submittedName>
        <fullName evidence="2">Uncharacterized protein</fullName>
    </submittedName>
</protein>